<accession>A0A150WQB2</accession>
<dbReference type="EMBL" id="LUKE01000001">
    <property type="protein sequence ID" value="KYG66556.1"/>
    <property type="molecule type" value="Genomic_DNA"/>
</dbReference>
<evidence type="ECO:0000313" key="1">
    <source>
        <dbReference type="EMBL" id="KYG66556.1"/>
    </source>
</evidence>
<dbReference type="RefSeq" id="WP_061834120.1">
    <property type="nucleotide sequence ID" value="NZ_LUKE01000001.1"/>
</dbReference>
<comment type="caution">
    <text evidence="1">The sequence shown here is derived from an EMBL/GenBank/DDBJ whole genome shotgun (WGS) entry which is preliminary data.</text>
</comment>
<dbReference type="Proteomes" id="UP000075320">
    <property type="component" value="Unassembled WGS sequence"/>
</dbReference>
<gene>
    <name evidence="1" type="ORF">AZI86_05795</name>
</gene>
<reference evidence="1 2" key="1">
    <citation type="submission" date="2016-03" db="EMBL/GenBank/DDBJ databases">
        <authorList>
            <person name="Ploux O."/>
        </authorList>
    </citation>
    <scope>NUCLEOTIDE SEQUENCE [LARGE SCALE GENOMIC DNA]</scope>
    <source>
        <strain evidence="1 2">R0</strain>
    </source>
</reference>
<organism evidence="1 2">
    <name type="scientific">Bdellovibrio bacteriovorus</name>
    <dbReference type="NCBI Taxonomy" id="959"/>
    <lineage>
        <taxon>Bacteria</taxon>
        <taxon>Pseudomonadati</taxon>
        <taxon>Bdellovibrionota</taxon>
        <taxon>Bdellovibrionia</taxon>
        <taxon>Bdellovibrionales</taxon>
        <taxon>Pseudobdellovibrionaceae</taxon>
        <taxon>Bdellovibrio</taxon>
    </lineage>
</organism>
<sequence length="392" mass="44563">MMNLAPYLCAILLTACTPNSDGVSNTKAKESKAITTEELKTLQVSYEKNLIKATDKSDHDPVWTAEVILPQIHGWFTPGKGLKAARSVYEQYVIYELKPIPPKVLQELDQVLMPGRYSMAILTKKFWQEVAAAQKSGLRIGFLSSRSAANVSGVYFNYYRMIGLSVLSEPGTLPHEIRHHMQYKKIDVSYEPEFISKSCMADMSRAMGEIDATTFELPLYRGIEEEFSTLTERHQGFAELRTPQLTLLTINLNYPTSVSFQVSQNKECPSDINQAMTEMYERFSKKESEVTSQLRAVSSDVFRLFRLNNAVATEGCTKVSNDRCQRYIQQISEFQQKHADQKEQFLTLLEAEITERRAYVSSVLEKLDDESKKDLCGRAIGFANFVKCEDQK</sequence>
<proteinExistence type="predicted"/>
<protein>
    <submittedName>
        <fullName evidence="1">Uncharacterized protein</fullName>
    </submittedName>
</protein>
<keyword evidence="2" id="KW-1185">Reference proteome</keyword>
<evidence type="ECO:0000313" key="2">
    <source>
        <dbReference type="Proteomes" id="UP000075320"/>
    </source>
</evidence>
<name>A0A150WQB2_BDEBC</name>
<dbReference type="AlphaFoldDB" id="A0A150WQB2"/>